<evidence type="ECO:0000313" key="2">
    <source>
        <dbReference type="Proteomes" id="UP000188388"/>
    </source>
</evidence>
<dbReference type="STRING" id="1631249.BQ8794_10027"/>
<dbReference type="Proteomes" id="UP000188388">
    <property type="component" value="Unassembled WGS sequence"/>
</dbReference>
<proteinExistence type="predicted"/>
<protein>
    <recommendedName>
        <fullName evidence="3">DNA-binding protein</fullName>
    </recommendedName>
</protein>
<organism evidence="1 2">
    <name type="scientific">Mesorhizobium prunaredense</name>
    <dbReference type="NCBI Taxonomy" id="1631249"/>
    <lineage>
        <taxon>Bacteria</taxon>
        <taxon>Pseudomonadati</taxon>
        <taxon>Pseudomonadota</taxon>
        <taxon>Alphaproteobacteria</taxon>
        <taxon>Hyphomicrobiales</taxon>
        <taxon>Phyllobacteriaceae</taxon>
        <taxon>Mesorhizobium</taxon>
    </lineage>
</organism>
<evidence type="ECO:0008006" key="3">
    <source>
        <dbReference type="Google" id="ProtNLM"/>
    </source>
</evidence>
<dbReference type="AlphaFoldDB" id="A0A1R3UYF7"/>
<accession>A0A1R3UYF7</accession>
<gene>
    <name evidence="1" type="ORF">BQ8794_10027</name>
</gene>
<evidence type="ECO:0000313" key="1">
    <source>
        <dbReference type="EMBL" id="SIT52657.1"/>
    </source>
</evidence>
<sequence length="69" mass="7385">MTLDEALSRATVDVPDAGAVFFGLSRNGSYEAAKRGDFDTIRMGKRIVVPVAPIAAKLGLKTTFQTRDA</sequence>
<name>A0A1R3UYF7_9HYPH</name>
<dbReference type="EMBL" id="FTPD01000001">
    <property type="protein sequence ID" value="SIT52657.1"/>
    <property type="molecule type" value="Genomic_DNA"/>
</dbReference>
<keyword evidence="2" id="KW-1185">Reference proteome</keyword>
<dbReference type="RefSeq" id="WP_077371406.1">
    <property type="nucleotide sequence ID" value="NZ_FTPD01000001.1"/>
</dbReference>
<reference evidence="2" key="1">
    <citation type="submission" date="2017-01" db="EMBL/GenBank/DDBJ databases">
        <authorList>
            <person name="Brunel B."/>
        </authorList>
    </citation>
    <scope>NUCLEOTIDE SEQUENCE [LARGE SCALE GENOMIC DNA]</scope>
</reference>